<comment type="caution">
    <text evidence="6">The sequence shown here is derived from an EMBL/GenBank/DDBJ whole genome shotgun (WGS) entry which is preliminary data.</text>
</comment>
<name>A0A919AE75_9ACTN</name>
<reference evidence="6" key="1">
    <citation type="journal article" date="2014" name="Int. J. Syst. Evol. Microbiol.">
        <title>Complete genome sequence of Corynebacterium casei LMG S-19264T (=DSM 44701T), isolated from a smear-ripened cheese.</title>
        <authorList>
            <consortium name="US DOE Joint Genome Institute (JGI-PGF)"/>
            <person name="Walter F."/>
            <person name="Albersmeier A."/>
            <person name="Kalinowski J."/>
            <person name="Ruckert C."/>
        </authorList>
    </citation>
    <scope>NUCLEOTIDE SEQUENCE</scope>
    <source>
        <strain evidence="6">JCM 4477</strain>
    </source>
</reference>
<dbReference type="SUPFAM" id="SSF48498">
    <property type="entry name" value="Tetracyclin repressor-like, C-terminal domain"/>
    <property type="match status" value="1"/>
</dbReference>
<dbReference type="Pfam" id="PF00440">
    <property type="entry name" value="TetR_N"/>
    <property type="match status" value="1"/>
</dbReference>
<organism evidence="6 7">
    <name type="scientific">Streptomyces fumanus</name>
    <dbReference type="NCBI Taxonomy" id="67302"/>
    <lineage>
        <taxon>Bacteria</taxon>
        <taxon>Bacillati</taxon>
        <taxon>Actinomycetota</taxon>
        <taxon>Actinomycetes</taxon>
        <taxon>Kitasatosporales</taxon>
        <taxon>Streptomycetaceae</taxon>
        <taxon>Streptomyces</taxon>
    </lineage>
</organism>
<dbReference type="InterPro" id="IPR047923">
    <property type="entry name" value="ArpA-like"/>
</dbReference>
<dbReference type="PANTHER" id="PTHR30055">
    <property type="entry name" value="HTH-TYPE TRANSCRIPTIONAL REGULATOR RUTR"/>
    <property type="match status" value="1"/>
</dbReference>
<feature type="domain" description="HTH tetR-type" evidence="5">
    <location>
        <begin position="8"/>
        <end position="68"/>
    </location>
</feature>
<dbReference type="NCBIfam" id="NF041196">
    <property type="entry name" value="ScbR_bind_reg"/>
    <property type="match status" value="1"/>
</dbReference>
<dbReference type="PROSITE" id="PS01081">
    <property type="entry name" value="HTH_TETR_1"/>
    <property type="match status" value="1"/>
</dbReference>
<protein>
    <submittedName>
        <fullName evidence="6">Gamma-butyrolactone-binding protein</fullName>
    </submittedName>
</protein>
<evidence type="ECO:0000256" key="3">
    <source>
        <dbReference type="ARBA" id="ARBA00023163"/>
    </source>
</evidence>
<keyword evidence="3" id="KW-0804">Transcription</keyword>
<evidence type="ECO:0000256" key="1">
    <source>
        <dbReference type="ARBA" id="ARBA00023015"/>
    </source>
</evidence>
<dbReference type="InterPro" id="IPR001647">
    <property type="entry name" value="HTH_TetR"/>
</dbReference>
<evidence type="ECO:0000256" key="2">
    <source>
        <dbReference type="ARBA" id="ARBA00023125"/>
    </source>
</evidence>
<keyword evidence="7" id="KW-1185">Reference proteome</keyword>
<evidence type="ECO:0000313" key="6">
    <source>
        <dbReference type="EMBL" id="GHF01538.1"/>
    </source>
</evidence>
<reference evidence="6" key="2">
    <citation type="submission" date="2020-09" db="EMBL/GenBank/DDBJ databases">
        <authorList>
            <person name="Sun Q."/>
            <person name="Ohkuma M."/>
        </authorList>
    </citation>
    <scope>NUCLEOTIDE SEQUENCE</scope>
    <source>
        <strain evidence="6">JCM 4477</strain>
    </source>
</reference>
<dbReference type="PROSITE" id="PS50977">
    <property type="entry name" value="HTH_TETR_2"/>
    <property type="match status" value="1"/>
</dbReference>
<dbReference type="GO" id="GO:0000976">
    <property type="term" value="F:transcription cis-regulatory region binding"/>
    <property type="evidence" value="ECO:0007669"/>
    <property type="project" value="TreeGrafter"/>
</dbReference>
<feature type="DNA-binding region" description="H-T-H motif" evidence="4">
    <location>
        <begin position="31"/>
        <end position="50"/>
    </location>
</feature>
<evidence type="ECO:0000259" key="5">
    <source>
        <dbReference type="PROSITE" id="PS50977"/>
    </source>
</evidence>
<dbReference type="InterPro" id="IPR050109">
    <property type="entry name" value="HTH-type_TetR-like_transc_reg"/>
</dbReference>
<accession>A0A919AE75</accession>
<dbReference type="Proteomes" id="UP000630718">
    <property type="component" value="Unassembled WGS sequence"/>
</dbReference>
<dbReference type="InterPro" id="IPR036271">
    <property type="entry name" value="Tet_transcr_reg_TetR-rel_C_sf"/>
</dbReference>
<dbReference type="PANTHER" id="PTHR30055:SF234">
    <property type="entry name" value="HTH-TYPE TRANSCRIPTIONAL REGULATOR BETI"/>
    <property type="match status" value="1"/>
</dbReference>
<dbReference type="Gene3D" id="1.10.357.10">
    <property type="entry name" value="Tetracycline Repressor, domain 2"/>
    <property type="match status" value="1"/>
</dbReference>
<dbReference type="InterPro" id="IPR023772">
    <property type="entry name" value="DNA-bd_HTH_TetR-type_CS"/>
</dbReference>
<dbReference type="GO" id="GO:0003700">
    <property type="term" value="F:DNA-binding transcription factor activity"/>
    <property type="evidence" value="ECO:0007669"/>
    <property type="project" value="TreeGrafter"/>
</dbReference>
<evidence type="ECO:0000313" key="7">
    <source>
        <dbReference type="Proteomes" id="UP000630718"/>
    </source>
</evidence>
<dbReference type="AlphaFoldDB" id="A0A919AE75"/>
<gene>
    <name evidence="6" type="ORF">GCM10018772_28000</name>
</gene>
<dbReference type="PRINTS" id="PR00455">
    <property type="entry name" value="HTHTETR"/>
</dbReference>
<keyword evidence="1" id="KW-0805">Transcription regulation</keyword>
<sequence length="227" mass="24640">MALQERAVRTRRAVLVAAAAVFAEVGYEAATITEILRRSGVTRGALYFHFGSKAELAQGVLAEQAHALPRVPERALRLQQFLDEALLLAQLLERETGDPIVRGSVRLTVEQGAAQEVLDCRTPMRARVEHTHALLSAAQTNGELLPHVDALGLARLAVGAFTGVQLLSDIMTARADMAERVTDLYRDLLAANAVPSVLSRLDFGPDRGARVYREATGERRTATVPPE</sequence>
<proteinExistence type="predicted"/>
<dbReference type="SUPFAM" id="SSF46689">
    <property type="entry name" value="Homeodomain-like"/>
    <property type="match status" value="1"/>
</dbReference>
<dbReference type="RefSeq" id="WP_190204544.1">
    <property type="nucleotide sequence ID" value="NZ_BNBI01000005.1"/>
</dbReference>
<dbReference type="InterPro" id="IPR009057">
    <property type="entry name" value="Homeodomain-like_sf"/>
</dbReference>
<keyword evidence="2 4" id="KW-0238">DNA-binding</keyword>
<dbReference type="EMBL" id="BNBI01000005">
    <property type="protein sequence ID" value="GHF01538.1"/>
    <property type="molecule type" value="Genomic_DNA"/>
</dbReference>
<evidence type="ECO:0000256" key="4">
    <source>
        <dbReference type="PROSITE-ProRule" id="PRU00335"/>
    </source>
</evidence>